<dbReference type="EMBL" id="HACG01002143">
    <property type="protein sequence ID" value="CEK49008.1"/>
    <property type="molecule type" value="Transcribed_RNA"/>
</dbReference>
<protein>
    <recommendedName>
        <fullName evidence="3">Fibrinogen C-terminal domain-containing protein</fullName>
    </recommendedName>
</protein>
<sequence>MCRELKLLTVTSLLLQLILQVNGDLTFTMNRTPGGFYCGNLYCMMDVNPYYNTDIFSIVGLTIYDVKDTNVTVKLASLSAFSSEPDPQIEPSFIHALSATGSLSSKHSDLTLSLLDKNDCMYGTFLCEVDVVTVSGYADVKSVFVTPENTDNCGLIIGQFADLIEEITSDAESFDREFAEVQGDLSEVKCEISSLDAKLDSIIQYFHIYYEANNTACSTYRDHNIHTRCYIGMLNSYSREKFWLWGEKEALCDTETEGGGWVIFQRRTTGDVDFYRGWQDYKDGFGTCDTDYWLGLERIYRLTLKGYTHLRVEIEYNGIKYFAEYSNFRIADEMRKYKLTVSGHSGTAYDAFMSFHDGMEFSTYDRDNDANYYDNCAPSSHGAWWYNNCAYSNLNGAWGSQDYTGLMWYGIIYPGSVTFSEMKLRRE</sequence>
<dbReference type="InterPro" id="IPR050373">
    <property type="entry name" value="Fibrinogen_C-term_domain"/>
</dbReference>
<dbReference type="Gene3D" id="3.90.215.10">
    <property type="entry name" value="Gamma Fibrinogen, chain A, domain 1"/>
    <property type="match status" value="1"/>
</dbReference>
<proteinExistence type="predicted"/>
<evidence type="ECO:0000313" key="4">
    <source>
        <dbReference type="EMBL" id="CEK49008.1"/>
    </source>
</evidence>
<dbReference type="PROSITE" id="PS00514">
    <property type="entry name" value="FIBRINOGEN_C_1"/>
    <property type="match status" value="1"/>
</dbReference>
<reference evidence="4" key="1">
    <citation type="submission" date="2014-12" db="EMBL/GenBank/DDBJ databases">
        <title>Insight into the proteome of Arion vulgaris.</title>
        <authorList>
            <person name="Aradska J."/>
            <person name="Bulat T."/>
            <person name="Smidak R."/>
            <person name="Sarate P."/>
            <person name="Gangsoo J."/>
            <person name="Sialana F."/>
            <person name="Bilban M."/>
            <person name="Lubec G."/>
        </authorList>
    </citation>
    <scope>NUCLEOTIDE SEQUENCE</scope>
    <source>
        <tissue evidence="4">Skin</tissue>
    </source>
</reference>
<dbReference type="CDD" id="cd00087">
    <property type="entry name" value="FReD"/>
    <property type="match status" value="1"/>
</dbReference>
<evidence type="ECO:0000259" key="3">
    <source>
        <dbReference type="PROSITE" id="PS51406"/>
    </source>
</evidence>
<dbReference type="GO" id="GO:0005615">
    <property type="term" value="C:extracellular space"/>
    <property type="evidence" value="ECO:0007669"/>
    <property type="project" value="TreeGrafter"/>
</dbReference>
<dbReference type="InterPro" id="IPR014716">
    <property type="entry name" value="Fibrinogen_a/b/g_C_1"/>
</dbReference>
<evidence type="ECO:0000256" key="2">
    <source>
        <dbReference type="SAM" id="SignalP"/>
    </source>
</evidence>
<dbReference type="InterPro" id="IPR002181">
    <property type="entry name" value="Fibrinogen_a/b/g_C_dom"/>
</dbReference>
<dbReference type="SUPFAM" id="SSF56496">
    <property type="entry name" value="Fibrinogen C-terminal domain-like"/>
    <property type="match status" value="1"/>
</dbReference>
<feature type="domain" description="Fibrinogen C-terminal" evidence="3">
    <location>
        <begin position="208"/>
        <end position="427"/>
    </location>
</feature>
<gene>
    <name evidence="4" type="primary">ORF6022</name>
</gene>
<dbReference type="PANTHER" id="PTHR19143">
    <property type="entry name" value="FIBRINOGEN/TENASCIN/ANGIOPOEITIN"/>
    <property type="match status" value="1"/>
</dbReference>
<dbReference type="InterPro" id="IPR020837">
    <property type="entry name" value="Fibrinogen_CS"/>
</dbReference>
<feature type="chain" id="PRO_5002111700" description="Fibrinogen C-terminal domain-containing protein" evidence="2">
    <location>
        <begin position="24"/>
        <end position="427"/>
    </location>
</feature>
<organism evidence="4">
    <name type="scientific">Arion vulgaris</name>
    <dbReference type="NCBI Taxonomy" id="1028688"/>
    <lineage>
        <taxon>Eukaryota</taxon>
        <taxon>Metazoa</taxon>
        <taxon>Spiralia</taxon>
        <taxon>Lophotrochozoa</taxon>
        <taxon>Mollusca</taxon>
        <taxon>Gastropoda</taxon>
        <taxon>Heterobranchia</taxon>
        <taxon>Euthyneura</taxon>
        <taxon>Panpulmonata</taxon>
        <taxon>Eupulmonata</taxon>
        <taxon>Stylommatophora</taxon>
        <taxon>Helicina</taxon>
        <taxon>Arionoidea</taxon>
        <taxon>Arionidae</taxon>
        <taxon>Arion</taxon>
    </lineage>
</organism>
<dbReference type="InterPro" id="IPR036056">
    <property type="entry name" value="Fibrinogen-like_C"/>
</dbReference>
<dbReference type="SMART" id="SM00186">
    <property type="entry name" value="FBG"/>
    <property type="match status" value="1"/>
</dbReference>
<dbReference type="AlphaFoldDB" id="A0A0B6XYT7"/>
<name>A0A0B6XYT7_9EUPU</name>
<evidence type="ECO:0000256" key="1">
    <source>
        <dbReference type="ARBA" id="ARBA00023157"/>
    </source>
</evidence>
<feature type="signal peptide" evidence="2">
    <location>
        <begin position="1"/>
        <end position="23"/>
    </location>
</feature>
<keyword evidence="1" id="KW-1015">Disulfide bond</keyword>
<keyword evidence="2" id="KW-0732">Signal</keyword>
<dbReference type="Pfam" id="PF00147">
    <property type="entry name" value="Fibrinogen_C"/>
    <property type="match status" value="1"/>
</dbReference>
<accession>A0A0B6XYT7</accession>
<dbReference type="PROSITE" id="PS51406">
    <property type="entry name" value="FIBRINOGEN_C_2"/>
    <property type="match status" value="1"/>
</dbReference>